<comment type="caution">
    <text evidence="1">The sequence shown here is derived from an EMBL/GenBank/DDBJ whole genome shotgun (WGS) entry which is preliminary data.</text>
</comment>
<dbReference type="InterPro" id="IPR009078">
    <property type="entry name" value="Ferritin-like_SF"/>
</dbReference>
<dbReference type="AlphaFoldDB" id="A0A843WAA6"/>
<dbReference type="InterPro" id="IPR012347">
    <property type="entry name" value="Ferritin-like"/>
</dbReference>
<proteinExistence type="predicted"/>
<protein>
    <submittedName>
        <fullName evidence="1">Uncharacterized protein</fullName>
    </submittedName>
</protein>
<evidence type="ECO:0000313" key="1">
    <source>
        <dbReference type="EMBL" id="MQM08123.1"/>
    </source>
</evidence>
<reference evidence="1" key="1">
    <citation type="submission" date="2017-07" db="EMBL/GenBank/DDBJ databases">
        <title>Taro Niue Genome Assembly and Annotation.</title>
        <authorList>
            <person name="Atibalentja N."/>
            <person name="Keating K."/>
            <person name="Fields C.J."/>
        </authorList>
    </citation>
    <scope>NUCLEOTIDE SEQUENCE</scope>
    <source>
        <strain evidence="1">Niue_2</strain>
        <tissue evidence="1">Leaf</tissue>
    </source>
</reference>
<dbReference type="SUPFAM" id="SSF47240">
    <property type="entry name" value="Ferritin-like"/>
    <property type="match status" value="1"/>
</dbReference>
<dbReference type="EMBL" id="NMUH01004035">
    <property type="protein sequence ID" value="MQM08123.1"/>
    <property type="molecule type" value="Genomic_DNA"/>
</dbReference>
<keyword evidence="2" id="KW-1185">Reference proteome</keyword>
<dbReference type="OrthoDB" id="186462at2759"/>
<dbReference type="Gene3D" id="1.20.1260.10">
    <property type="match status" value="1"/>
</dbReference>
<gene>
    <name evidence="1" type="ORF">Taro_040974</name>
</gene>
<name>A0A843WAA6_COLES</name>
<organism evidence="1 2">
    <name type="scientific">Colocasia esculenta</name>
    <name type="common">Wild taro</name>
    <name type="synonym">Arum esculentum</name>
    <dbReference type="NCBI Taxonomy" id="4460"/>
    <lineage>
        <taxon>Eukaryota</taxon>
        <taxon>Viridiplantae</taxon>
        <taxon>Streptophyta</taxon>
        <taxon>Embryophyta</taxon>
        <taxon>Tracheophyta</taxon>
        <taxon>Spermatophyta</taxon>
        <taxon>Magnoliopsida</taxon>
        <taxon>Liliopsida</taxon>
        <taxon>Araceae</taxon>
        <taxon>Aroideae</taxon>
        <taxon>Colocasieae</taxon>
        <taxon>Colocasia</taxon>
    </lineage>
</organism>
<accession>A0A843WAA6</accession>
<feature type="non-terminal residue" evidence="1">
    <location>
        <position position="1"/>
    </location>
</feature>
<dbReference type="Proteomes" id="UP000652761">
    <property type="component" value="Unassembled WGS sequence"/>
</dbReference>
<evidence type="ECO:0000313" key="2">
    <source>
        <dbReference type="Proteomes" id="UP000652761"/>
    </source>
</evidence>
<sequence length="97" mass="11089">ISRLESREDVTEVPSYGVLEKLIEYIASYVYHSLFAYFDRNNVALKGLAENRNECGGRVKLLSILLPLSEFDHDEKGDALYGVWHFVQMLLHEVDAA</sequence>